<dbReference type="RefSeq" id="WP_023561104.1">
    <property type="nucleotide sequence ID" value="NC_022657.1"/>
</dbReference>
<feature type="region of interest" description="Disordered" evidence="1">
    <location>
        <begin position="430"/>
        <end position="460"/>
    </location>
</feature>
<dbReference type="PATRIC" id="fig|1246995.3.peg.6584"/>
<reference evidence="3 4" key="1">
    <citation type="journal article" date="2014" name="J. Biotechnol.">
        <title>Complete genome sequence of the actinobacterium Actinoplanes friuliensis HAG 010964, producer of the lipopeptide antibiotic friulimycin.</title>
        <authorList>
            <person name="Ruckert C."/>
            <person name="Szczepanowski R."/>
            <person name="Albersmeier A."/>
            <person name="Goesmann A."/>
            <person name="Fischer N."/>
            <person name="Steinkamper A."/>
            <person name="Puhler A."/>
            <person name="Biener R."/>
            <person name="Schwartz D."/>
            <person name="Kalinowski J."/>
        </authorList>
    </citation>
    <scope>NUCLEOTIDE SEQUENCE [LARGE SCALE GENOMIC DNA]</scope>
    <source>
        <strain evidence="3 4">DSM 7358</strain>
    </source>
</reference>
<keyword evidence="2" id="KW-0472">Membrane</keyword>
<proteinExistence type="predicted"/>
<organism evidence="3 4">
    <name type="scientific">Actinoplanes friuliensis DSM 7358</name>
    <dbReference type="NCBI Taxonomy" id="1246995"/>
    <lineage>
        <taxon>Bacteria</taxon>
        <taxon>Bacillati</taxon>
        <taxon>Actinomycetota</taxon>
        <taxon>Actinomycetes</taxon>
        <taxon>Micromonosporales</taxon>
        <taxon>Micromonosporaceae</taxon>
        <taxon>Actinoplanes</taxon>
    </lineage>
</organism>
<evidence type="ECO:0000256" key="1">
    <source>
        <dbReference type="SAM" id="MobiDB-lite"/>
    </source>
</evidence>
<feature type="compositionally biased region" description="Low complexity" evidence="1">
    <location>
        <begin position="450"/>
        <end position="460"/>
    </location>
</feature>
<dbReference type="HOGENOM" id="CLU_365895_0_0_11"/>
<dbReference type="KEGG" id="afs:AFR_32535"/>
<name>U5W9V9_9ACTN</name>
<dbReference type="Proteomes" id="UP000017746">
    <property type="component" value="Chromosome"/>
</dbReference>
<dbReference type="AlphaFoldDB" id="U5W9V9"/>
<gene>
    <name evidence="3" type="ORF">AFR_32535</name>
</gene>
<evidence type="ECO:0000256" key="2">
    <source>
        <dbReference type="SAM" id="Phobius"/>
    </source>
</evidence>
<evidence type="ECO:0000313" key="4">
    <source>
        <dbReference type="Proteomes" id="UP000017746"/>
    </source>
</evidence>
<keyword evidence="2" id="KW-1133">Transmembrane helix</keyword>
<feature type="transmembrane region" description="Helical" evidence="2">
    <location>
        <begin position="677"/>
        <end position="697"/>
    </location>
</feature>
<keyword evidence="4" id="KW-1185">Reference proteome</keyword>
<keyword evidence="2" id="KW-0812">Transmembrane</keyword>
<dbReference type="OrthoDB" id="9491365at2"/>
<dbReference type="STRING" id="1246995.AFR_32535"/>
<evidence type="ECO:0000313" key="3">
    <source>
        <dbReference type="EMBL" id="AGZ44765.1"/>
    </source>
</evidence>
<sequence length="762" mass="79393">MVPLLPRAAVTLVLGLTPVALGEEAPPPEGAFAVDPSRLYGVPGDQISVGFKDKDLEDRWTIRGCEVWFEQPSGPVSRCPAGPLWEATVTVPEPDPSGRTAALHWRLLLIEAEEEKPPIINLVPEPGELPGSRDFTILRFDVEPDRPEAEPGGTVGLTFVAVTPGLEIIDCGISAPGRDAACDGVSRPKQFGQVPIPRDLKDGQVTLGWKLTYTFREQVLGEADGTIKLPVRAPPPPPPEFSVVPSSTTASPGQPLSVTFLSLTPGVTVETCAVALDGRAPCSASGVAVVIIPPGTQPGAELRLPWDLVYSSTRPGEQGRTADGVVEVDITVIERRFAVTVQPRAAVPGGEVTLAFESLVEGVDIVDCIGFFPRDPGGRCQRSPERWLARTSVPADAEPGASLLRWGVASLTADGTPGADSGVVAYRVLAPPTPSRTTGTPRTDPPDTPSTPDVPAAPDTTARVPVLVVVTDPESAGPGEDVTVTVSALDPGVTVTGCTAGFAGQAGSACGKSGGRRSSTVVVPEDARPGRQSLRWSATARTDAGTAVTDAGTVTYRILAGDAVDVPAFSVRPEPPAAEPGGRVAVAHRPLTQDVTITGCSAGFTETTMAACHETERGWVADVAVPDAAPPGAGTVLWKVAYTRTGGEGSTDGLLSLDVLAAPKQEAAGFWTTARGIGWRVALGAALLVVFAGARLGGRRLIDRRRRPAAGGEPELPDGVRVVPVLPATWPAATISEPDAAPRRLIRLTLRDRRPDIRISGE</sequence>
<dbReference type="EMBL" id="CP006272">
    <property type="protein sequence ID" value="AGZ44765.1"/>
    <property type="molecule type" value="Genomic_DNA"/>
</dbReference>
<accession>U5W9V9</accession>
<protein>
    <submittedName>
        <fullName evidence="3">Uncharacterized protein</fullName>
    </submittedName>
</protein>